<feature type="transmembrane region" description="Helical" evidence="13">
    <location>
        <begin position="459"/>
        <end position="481"/>
    </location>
</feature>
<dbReference type="InterPro" id="IPR003661">
    <property type="entry name" value="HisK_dim/P_dom"/>
</dbReference>
<protein>
    <recommendedName>
        <fullName evidence="3">histidine kinase</fullName>
        <ecNumber evidence="3">2.7.13.3</ecNumber>
    </recommendedName>
</protein>
<keyword evidence="10" id="KW-0902">Two-component regulatory system</keyword>
<dbReference type="FunFam" id="1.10.287.130:FF:000070">
    <property type="entry name" value="Histidine kinase sensor protein"/>
    <property type="match status" value="1"/>
</dbReference>
<dbReference type="SUPFAM" id="SSF55874">
    <property type="entry name" value="ATPase domain of HSP90 chaperone/DNA topoisomerase II/histidine kinase"/>
    <property type="match status" value="1"/>
</dbReference>
<proteinExistence type="predicted"/>
<keyword evidence="11 13" id="KW-0472">Membrane</keyword>
<evidence type="ECO:0000256" key="13">
    <source>
        <dbReference type="SAM" id="Phobius"/>
    </source>
</evidence>
<evidence type="ECO:0000256" key="9">
    <source>
        <dbReference type="ARBA" id="ARBA00022840"/>
    </source>
</evidence>
<evidence type="ECO:0000256" key="11">
    <source>
        <dbReference type="ARBA" id="ARBA00023136"/>
    </source>
</evidence>
<feature type="coiled-coil region" evidence="12">
    <location>
        <begin position="518"/>
        <end position="577"/>
    </location>
</feature>
<keyword evidence="13" id="KW-0812">Transmembrane</keyword>
<keyword evidence="7" id="KW-0547">Nucleotide-binding</keyword>
<dbReference type="PANTHER" id="PTHR42878">
    <property type="entry name" value="TWO-COMPONENT HISTIDINE KINASE"/>
    <property type="match status" value="1"/>
</dbReference>
<keyword evidence="16" id="KW-1185">Reference proteome</keyword>
<evidence type="ECO:0000256" key="5">
    <source>
        <dbReference type="ARBA" id="ARBA00022553"/>
    </source>
</evidence>
<evidence type="ECO:0000313" key="15">
    <source>
        <dbReference type="EMBL" id="AJE04623.1"/>
    </source>
</evidence>
<dbReference type="PROSITE" id="PS50109">
    <property type="entry name" value="HIS_KIN"/>
    <property type="match status" value="1"/>
</dbReference>
<dbReference type="GO" id="GO:0000156">
    <property type="term" value="F:phosphorelay response regulator activity"/>
    <property type="evidence" value="ECO:0007669"/>
    <property type="project" value="TreeGrafter"/>
</dbReference>
<dbReference type="InterPro" id="IPR050351">
    <property type="entry name" value="BphY/WalK/GraS-like"/>
</dbReference>
<dbReference type="FunFam" id="3.30.565.10:FF:000023">
    <property type="entry name" value="PAS domain-containing sensor histidine kinase"/>
    <property type="match status" value="1"/>
</dbReference>
<dbReference type="KEGG" id="gpi:GPICK_15720"/>
<dbReference type="PRINTS" id="PR00344">
    <property type="entry name" value="BCTRLSENSOR"/>
</dbReference>
<dbReference type="GO" id="GO:0005886">
    <property type="term" value="C:plasma membrane"/>
    <property type="evidence" value="ECO:0007669"/>
    <property type="project" value="UniProtKB-SubCell"/>
</dbReference>
<feature type="transmembrane region" description="Helical" evidence="13">
    <location>
        <begin position="172"/>
        <end position="192"/>
    </location>
</feature>
<dbReference type="HOGENOM" id="CLU_016375_0_0_7"/>
<keyword evidence="13" id="KW-1133">Transmembrane helix</keyword>
<dbReference type="GO" id="GO:0005524">
    <property type="term" value="F:ATP binding"/>
    <property type="evidence" value="ECO:0007669"/>
    <property type="project" value="UniProtKB-KW"/>
</dbReference>
<evidence type="ECO:0000256" key="10">
    <source>
        <dbReference type="ARBA" id="ARBA00023012"/>
    </source>
</evidence>
<dbReference type="Pfam" id="PF02518">
    <property type="entry name" value="HATPase_c"/>
    <property type="match status" value="1"/>
</dbReference>
<dbReference type="Gene3D" id="1.10.287.130">
    <property type="match status" value="1"/>
</dbReference>
<accession>A0A0B5BD24</accession>
<keyword evidence="4" id="KW-1003">Cell membrane</keyword>
<sequence length="797" mass="88852">MHSVSSPFKELFIPALLLGALGFAVNWLNPPLFFGVNALFGSLFVMIALLRYGTGAGIMAGFIAGSYTWIFWGHPWGLMVFLGEAWFVGRMLRRSRNVILLDTLYWLCIGIPFVLSYRFLLLHSDLSLSLLLALKVGVNDICNTVTAALLLHLLSIVPFSRRGPEQLPSFHHLLVTFMVATILIPGCSYIIFEIRRDMAQEEEQVRTRFQSTTSLTRQLMENWLSDKIHDVKTLTTMVGDPQTVPPARIQGLAELMKRASPHFVRMSVQNSKAVSVAFVPSRDDQGHSNVGRDYSHMPYHRIVRDTLKPAVSDIDYGTISKGPRLALFAPIVIDGVFRGYCTGVVEITSLAEQLRIVSRSNAVAITLLDRKRQVVASTDPALRMMTHLDPTAGHELRWLRGKVYQLVPRRGAANDLESWQQASFGMDSPLNADVPWSIVLSAPMQPYLKEVQDNASRSFALLLVLTLFSIVSAQVASTAFVRPIVRLEQLSAALPAGLIRQQEAPWPQSGIREVAGLIDNFRQMAASLQNNFSELQTLNESLERRVEERTEDIRRLNEELEARVSERTAQLQEALQHMESFSYSISHDLRAPLRALNGYAHILVEDFGPVLPPEAQAYLDKISGNGTRMAALIDDLLSFSRLSRHPLLKEAVDTASLVHGVLEETESDRKERTVQITVGELPPCVADPSLLRQIFVNLLSNALKYTRRRENARIEVGSLRQGKTVIYFVRDNGDGFDMAYAGKLFGVFQRLHRDEDFEGTGVGLAIVHNIVTRHGGTIRAEAAPGEGATFFFTVAEG</sequence>
<keyword evidence="12" id="KW-0175">Coiled coil</keyword>
<keyword evidence="5" id="KW-0597">Phosphoprotein</keyword>
<dbReference type="Gene3D" id="3.30.565.10">
    <property type="entry name" value="Histidine kinase-like ATPase, C-terminal domain"/>
    <property type="match status" value="1"/>
</dbReference>
<dbReference type="Proteomes" id="UP000057609">
    <property type="component" value="Chromosome"/>
</dbReference>
<name>A0A0B5BD24_9BACT</name>
<dbReference type="GO" id="GO:0007234">
    <property type="term" value="P:osmosensory signaling via phosphorelay pathway"/>
    <property type="evidence" value="ECO:0007669"/>
    <property type="project" value="TreeGrafter"/>
</dbReference>
<dbReference type="InterPro" id="IPR005467">
    <property type="entry name" value="His_kinase_dom"/>
</dbReference>
<comment type="catalytic activity">
    <reaction evidence="1">
        <text>ATP + protein L-histidine = ADP + protein N-phospho-L-histidine.</text>
        <dbReference type="EC" id="2.7.13.3"/>
    </reaction>
</comment>
<dbReference type="Gene3D" id="6.10.340.10">
    <property type="match status" value="1"/>
</dbReference>
<evidence type="ECO:0000256" key="12">
    <source>
        <dbReference type="SAM" id="Coils"/>
    </source>
</evidence>
<dbReference type="EC" id="2.7.13.3" evidence="3"/>
<evidence type="ECO:0000256" key="1">
    <source>
        <dbReference type="ARBA" id="ARBA00000085"/>
    </source>
</evidence>
<feature type="transmembrane region" description="Helical" evidence="13">
    <location>
        <begin position="62"/>
        <end position="83"/>
    </location>
</feature>
<dbReference type="GO" id="GO:0000155">
    <property type="term" value="F:phosphorelay sensor kinase activity"/>
    <property type="evidence" value="ECO:0007669"/>
    <property type="project" value="InterPro"/>
</dbReference>
<evidence type="ECO:0000256" key="6">
    <source>
        <dbReference type="ARBA" id="ARBA00022679"/>
    </source>
</evidence>
<dbReference type="AlphaFoldDB" id="A0A0B5BD24"/>
<dbReference type="CDD" id="cd00082">
    <property type="entry name" value="HisKA"/>
    <property type="match status" value="1"/>
</dbReference>
<feature type="transmembrane region" description="Helical" evidence="13">
    <location>
        <begin position="32"/>
        <end position="50"/>
    </location>
</feature>
<reference evidence="15 16" key="1">
    <citation type="journal article" date="2015" name="Genome Announc.">
        <title>Complete Genome of Geobacter pickeringii G13T, a Metal-Reducing Isolate from Sedimentary Kaolin Deposits.</title>
        <authorList>
            <person name="Badalamenti J.P."/>
            <person name="Bond D.R."/>
        </authorList>
    </citation>
    <scope>NUCLEOTIDE SEQUENCE [LARGE SCALE GENOMIC DNA]</scope>
    <source>
        <strain evidence="15 16">G13</strain>
    </source>
</reference>
<dbReference type="EMBL" id="CP009788">
    <property type="protein sequence ID" value="AJE04623.1"/>
    <property type="molecule type" value="Genomic_DNA"/>
</dbReference>
<evidence type="ECO:0000256" key="2">
    <source>
        <dbReference type="ARBA" id="ARBA00004236"/>
    </source>
</evidence>
<keyword evidence="8 15" id="KW-0418">Kinase</keyword>
<dbReference type="InterPro" id="IPR004358">
    <property type="entry name" value="Sig_transdc_His_kin-like_C"/>
</dbReference>
<evidence type="ECO:0000259" key="14">
    <source>
        <dbReference type="PROSITE" id="PS50109"/>
    </source>
</evidence>
<dbReference type="InterPro" id="IPR036097">
    <property type="entry name" value="HisK_dim/P_sf"/>
</dbReference>
<dbReference type="STRING" id="345632.GPICK_15720"/>
<dbReference type="SMART" id="SM00387">
    <property type="entry name" value="HATPase_c"/>
    <property type="match status" value="1"/>
</dbReference>
<evidence type="ECO:0000313" key="16">
    <source>
        <dbReference type="Proteomes" id="UP000057609"/>
    </source>
</evidence>
<evidence type="ECO:0000256" key="4">
    <source>
        <dbReference type="ARBA" id="ARBA00022475"/>
    </source>
</evidence>
<evidence type="ECO:0000256" key="8">
    <source>
        <dbReference type="ARBA" id="ARBA00022777"/>
    </source>
</evidence>
<dbReference type="SUPFAM" id="SSF47384">
    <property type="entry name" value="Homodimeric domain of signal transducing histidine kinase"/>
    <property type="match status" value="1"/>
</dbReference>
<keyword evidence="9" id="KW-0067">ATP-binding</keyword>
<keyword evidence="6" id="KW-0808">Transferase</keyword>
<gene>
    <name evidence="15" type="ORF">GPICK_15720</name>
</gene>
<dbReference type="Pfam" id="PF00512">
    <property type="entry name" value="HisKA"/>
    <property type="match status" value="1"/>
</dbReference>
<organism evidence="15 16">
    <name type="scientific">Geobacter pickeringii</name>
    <dbReference type="NCBI Taxonomy" id="345632"/>
    <lineage>
        <taxon>Bacteria</taxon>
        <taxon>Pseudomonadati</taxon>
        <taxon>Thermodesulfobacteriota</taxon>
        <taxon>Desulfuromonadia</taxon>
        <taxon>Geobacterales</taxon>
        <taxon>Geobacteraceae</taxon>
        <taxon>Geobacter</taxon>
    </lineage>
</organism>
<dbReference type="PANTHER" id="PTHR42878:SF15">
    <property type="entry name" value="BACTERIOPHYTOCHROME"/>
    <property type="match status" value="1"/>
</dbReference>
<dbReference type="InterPro" id="IPR036890">
    <property type="entry name" value="HATPase_C_sf"/>
</dbReference>
<comment type="subcellular location">
    <subcellularLocation>
        <location evidence="2">Cell membrane</location>
    </subcellularLocation>
</comment>
<feature type="domain" description="Histidine kinase" evidence="14">
    <location>
        <begin position="584"/>
        <end position="797"/>
    </location>
</feature>
<dbReference type="InterPro" id="IPR003594">
    <property type="entry name" value="HATPase_dom"/>
</dbReference>
<feature type="transmembrane region" description="Helical" evidence="13">
    <location>
        <begin position="103"/>
        <end position="120"/>
    </location>
</feature>
<evidence type="ECO:0000256" key="7">
    <source>
        <dbReference type="ARBA" id="ARBA00022741"/>
    </source>
</evidence>
<dbReference type="GO" id="GO:0030295">
    <property type="term" value="F:protein kinase activator activity"/>
    <property type="evidence" value="ECO:0007669"/>
    <property type="project" value="TreeGrafter"/>
</dbReference>
<dbReference type="SMART" id="SM00388">
    <property type="entry name" value="HisKA"/>
    <property type="match status" value="1"/>
</dbReference>
<dbReference type="OrthoDB" id="5389090at2"/>
<evidence type="ECO:0000256" key="3">
    <source>
        <dbReference type="ARBA" id="ARBA00012438"/>
    </source>
</evidence>